<dbReference type="NCBIfam" id="TIGR00597">
    <property type="entry name" value="rad10"/>
    <property type="match status" value="1"/>
</dbReference>
<sequence>MNSFANDSFDEILKDLDIPTEAKIARLSQTTTRKEQPQQGSTSTAAASSTSTSTTKKVVSTVSHNIQVNPKQRGNPLLKSITNATWEFEDIVPDYVVGRTACILFLSLKYHNLNPDYIHNRLKQLGKMFELRVLLVQVDTKEPHNAIKHLTRICFLADLTLMLAWNAEEAGKIVETYKLFENRPPDLIMERAEQYPHQKLVGALSNIKPVNKSDAITLLQTYGSLANLINSSEDRLSQCSGLGPRKAKKLFAAFNEPFLKK</sequence>
<name>A0A9Q0S064_9DIPT</name>
<comment type="subcellular location">
    <subcellularLocation>
        <location evidence="1">Nucleus</location>
    </subcellularLocation>
</comment>
<dbReference type="SUPFAM" id="SSF47781">
    <property type="entry name" value="RuvA domain 2-like"/>
    <property type="match status" value="1"/>
</dbReference>
<keyword evidence="4" id="KW-0238">DNA-binding</keyword>
<dbReference type="InterPro" id="IPR010994">
    <property type="entry name" value="RuvA_2-like"/>
</dbReference>
<accession>A0A9Q0S064</accession>
<dbReference type="GO" id="GO:0070914">
    <property type="term" value="P:UV-damage excision repair"/>
    <property type="evidence" value="ECO:0007669"/>
    <property type="project" value="TreeGrafter"/>
</dbReference>
<evidence type="ECO:0000256" key="2">
    <source>
        <dbReference type="ARBA" id="ARBA00008283"/>
    </source>
</evidence>
<dbReference type="GO" id="GO:0006289">
    <property type="term" value="P:nucleotide-excision repair"/>
    <property type="evidence" value="ECO:0007669"/>
    <property type="project" value="UniProtKB-ARBA"/>
</dbReference>
<keyword evidence="5" id="KW-0234">DNA repair</keyword>
<dbReference type="InterPro" id="IPR004579">
    <property type="entry name" value="ERCC1/RAD10/SWI10"/>
</dbReference>
<evidence type="ECO:0000259" key="10">
    <source>
        <dbReference type="Pfam" id="PF03834"/>
    </source>
</evidence>
<evidence type="ECO:0000256" key="7">
    <source>
        <dbReference type="ARBA" id="ARBA00054210"/>
    </source>
</evidence>
<dbReference type="FunFam" id="3.40.50.10130:FF:000001">
    <property type="entry name" value="DNA excision repair protein ERCC-1"/>
    <property type="match status" value="1"/>
</dbReference>
<gene>
    <name evidence="11" type="primary">ERCC1</name>
    <name evidence="11" type="ORF">Bhyg_11390</name>
</gene>
<evidence type="ECO:0000256" key="3">
    <source>
        <dbReference type="ARBA" id="ARBA00022763"/>
    </source>
</evidence>
<keyword evidence="6" id="KW-0539">Nucleus</keyword>
<comment type="caution">
    <text evidence="11">The sequence shown here is derived from an EMBL/GenBank/DDBJ whole genome shotgun (WGS) entry which is preliminary data.</text>
</comment>
<evidence type="ECO:0000256" key="9">
    <source>
        <dbReference type="SAM" id="MobiDB-lite"/>
    </source>
</evidence>
<comment type="similarity">
    <text evidence="2">Belongs to the ERCC1/RAD10/SWI10 family.</text>
</comment>
<evidence type="ECO:0000256" key="8">
    <source>
        <dbReference type="ARBA" id="ARBA00071993"/>
    </source>
</evidence>
<evidence type="ECO:0000313" key="12">
    <source>
        <dbReference type="Proteomes" id="UP001151699"/>
    </source>
</evidence>
<dbReference type="Gene3D" id="3.40.50.10130">
    <property type="match status" value="1"/>
</dbReference>
<dbReference type="Gene3D" id="1.10.150.20">
    <property type="entry name" value="5' to 3' exonuclease, C-terminal subdomain"/>
    <property type="match status" value="1"/>
</dbReference>
<keyword evidence="12" id="KW-1185">Reference proteome</keyword>
<reference evidence="11" key="1">
    <citation type="submission" date="2022-07" db="EMBL/GenBank/DDBJ databases">
        <authorList>
            <person name="Trinca V."/>
            <person name="Uliana J.V.C."/>
            <person name="Torres T.T."/>
            <person name="Ward R.J."/>
            <person name="Monesi N."/>
        </authorList>
    </citation>
    <scope>NUCLEOTIDE SEQUENCE</scope>
    <source>
        <strain evidence="11">HSMRA1968</strain>
        <tissue evidence="11">Whole embryos</tissue>
    </source>
</reference>
<dbReference type="CDD" id="cd22325">
    <property type="entry name" value="ERCC1_C-like"/>
    <property type="match status" value="1"/>
</dbReference>
<dbReference type="SUPFAM" id="SSF52980">
    <property type="entry name" value="Restriction endonuclease-like"/>
    <property type="match status" value="1"/>
</dbReference>
<dbReference type="EMBL" id="WJQU01000003">
    <property type="protein sequence ID" value="KAJ6638653.1"/>
    <property type="molecule type" value="Genomic_DNA"/>
</dbReference>
<dbReference type="Pfam" id="PF03834">
    <property type="entry name" value="Rad10"/>
    <property type="match status" value="1"/>
</dbReference>
<dbReference type="GO" id="GO:0006302">
    <property type="term" value="P:double-strand break repair"/>
    <property type="evidence" value="ECO:0007669"/>
    <property type="project" value="UniProtKB-ARBA"/>
</dbReference>
<dbReference type="GO" id="GO:0006312">
    <property type="term" value="P:mitotic recombination"/>
    <property type="evidence" value="ECO:0007669"/>
    <property type="project" value="TreeGrafter"/>
</dbReference>
<evidence type="ECO:0000256" key="4">
    <source>
        <dbReference type="ARBA" id="ARBA00023125"/>
    </source>
</evidence>
<dbReference type="Pfam" id="PF14520">
    <property type="entry name" value="HHH_5"/>
    <property type="match status" value="1"/>
</dbReference>
<dbReference type="OrthoDB" id="10262814at2759"/>
<proteinExistence type="inferred from homology"/>
<evidence type="ECO:0000313" key="11">
    <source>
        <dbReference type="EMBL" id="KAJ6638653.1"/>
    </source>
</evidence>
<dbReference type="PANTHER" id="PTHR12749:SF0">
    <property type="entry name" value="DNA EXCISION REPAIR PROTEIN ERCC-1"/>
    <property type="match status" value="1"/>
</dbReference>
<evidence type="ECO:0000256" key="1">
    <source>
        <dbReference type="ARBA" id="ARBA00004123"/>
    </source>
</evidence>
<dbReference type="InterPro" id="IPR011335">
    <property type="entry name" value="Restrct_endonuc-II-like"/>
</dbReference>
<feature type="domain" description="ERCC1-like central" evidence="10">
    <location>
        <begin position="65"/>
        <end position="178"/>
    </location>
</feature>
<organism evidence="11 12">
    <name type="scientific">Pseudolycoriella hygida</name>
    <dbReference type="NCBI Taxonomy" id="35572"/>
    <lineage>
        <taxon>Eukaryota</taxon>
        <taxon>Metazoa</taxon>
        <taxon>Ecdysozoa</taxon>
        <taxon>Arthropoda</taxon>
        <taxon>Hexapoda</taxon>
        <taxon>Insecta</taxon>
        <taxon>Pterygota</taxon>
        <taxon>Neoptera</taxon>
        <taxon>Endopterygota</taxon>
        <taxon>Diptera</taxon>
        <taxon>Nematocera</taxon>
        <taxon>Sciaroidea</taxon>
        <taxon>Sciaridae</taxon>
        <taxon>Pseudolycoriella</taxon>
    </lineage>
</organism>
<feature type="compositionally biased region" description="Low complexity" evidence="9">
    <location>
        <begin position="41"/>
        <end position="54"/>
    </location>
</feature>
<dbReference type="GO" id="GO:0032204">
    <property type="term" value="P:regulation of telomere maintenance"/>
    <property type="evidence" value="ECO:0007669"/>
    <property type="project" value="UniProtKB-ARBA"/>
</dbReference>
<protein>
    <recommendedName>
        <fullName evidence="8">DNA excision repair protein ERCC-1</fullName>
    </recommendedName>
</protein>
<dbReference type="AlphaFoldDB" id="A0A9Q0S064"/>
<keyword evidence="3" id="KW-0227">DNA damage</keyword>
<comment type="function">
    <text evidence="7">Non-catalytic component of a structure-specific DNA repair endonuclease responsible for the 5'-incision during DNA repair. Responsible, in conjunction with SLX4, for the first step in the repair of interstrand cross-links (ICL). Participates in the processing of anaphase bridge-generating DNA structures, which consist in incompletely processed DNA lesions arising during S or G2 phase, and can result in cytokinesis failure. Also required for homology-directed repair (HDR) of DNA double-strand breaks, in conjunction with SLX4.</text>
</comment>
<dbReference type="GO" id="GO:0003697">
    <property type="term" value="F:single-stranded DNA binding"/>
    <property type="evidence" value="ECO:0007669"/>
    <property type="project" value="TreeGrafter"/>
</dbReference>
<dbReference type="FunFam" id="1.10.150.20:FF:000017">
    <property type="entry name" value="DNA excision repair protein ERCC-1"/>
    <property type="match status" value="1"/>
</dbReference>
<dbReference type="PANTHER" id="PTHR12749">
    <property type="entry name" value="EXCISION REPAIR CROSS-COMPLEMENTING 1 ERCC1"/>
    <property type="match status" value="1"/>
</dbReference>
<evidence type="ECO:0000256" key="6">
    <source>
        <dbReference type="ARBA" id="ARBA00023242"/>
    </source>
</evidence>
<dbReference type="GO" id="GO:0070522">
    <property type="term" value="C:ERCC4-ERCC1 complex"/>
    <property type="evidence" value="ECO:0007669"/>
    <property type="project" value="TreeGrafter"/>
</dbReference>
<feature type="region of interest" description="Disordered" evidence="9">
    <location>
        <begin position="28"/>
        <end position="54"/>
    </location>
</feature>
<dbReference type="InterPro" id="IPR047260">
    <property type="entry name" value="ERCC1-like_central_dom"/>
</dbReference>
<dbReference type="GO" id="GO:0003684">
    <property type="term" value="F:damaged DNA binding"/>
    <property type="evidence" value="ECO:0007669"/>
    <property type="project" value="InterPro"/>
</dbReference>
<evidence type="ECO:0000256" key="5">
    <source>
        <dbReference type="ARBA" id="ARBA00023204"/>
    </source>
</evidence>
<dbReference type="Proteomes" id="UP001151699">
    <property type="component" value="Chromosome X"/>
</dbReference>
<dbReference type="GO" id="GO:0000110">
    <property type="term" value="C:nucleotide-excision repair factor 1 complex"/>
    <property type="evidence" value="ECO:0007669"/>
    <property type="project" value="TreeGrafter"/>
</dbReference>